<evidence type="ECO:0000256" key="21">
    <source>
        <dbReference type="ARBA" id="ARBA00043065"/>
    </source>
</evidence>
<sequence>MLRNVLCLVLGLIVGIQLTELWDYMTLISDEYESTAIAADTAASTALDGPSLADRLYHETRVLCLVLTMPTQHKTKAAKVKSTWGARCNKLIFMSSQDDDALGAVNLNVTERRENLYAKVRAGLAYAYQHYMEDYDWFLKADDDTYVVMENLRLFLYPYDPEAAVFFGHRFRTSYPHGYMSGGAGYVLSRDALRRLNLFALNNTKFCPLNTQAEDRQIGHCLLNVGVVAGDSRDELGRERFLPLSPRHLMPNIQYGTWLEKYYFFKPNTNDCCSDSLISFHYTKMHDYDMYEFFLYHLQVADLPKTLSSLPPRLSDEQMKEKLKIWDEQISDNE</sequence>
<evidence type="ECO:0000256" key="14">
    <source>
        <dbReference type="ARBA" id="ARBA00023136"/>
    </source>
</evidence>
<accession>B4IXB2</accession>
<keyword evidence="12" id="KW-0735">Signal-anchor</keyword>
<dbReference type="Pfam" id="PF02434">
    <property type="entry name" value="Fringe"/>
    <property type="match status" value="1"/>
</dbReference>
<reference evidence="25 26" key="1">
    <citation type="journal article" date="2007" name="Nature">
        <title>Evolution of genes and genomes on the Drosophila phylogeny.</title>
        <authorList>
            <consortium name="Drosophila 12 Genomes Consortium"/>
            <person name="Clark A.G."/>
            <person name="Eisen M.B."/>
            <person name="Smith D.R."/>
            <person name="Bergman C.M."/>
            <person name="Oliver B."/>
            <person name="Markow T.A."/>
            <person name="Kaufman T.C."/>
            <person name="Kellis M."/>
            <person name="Gelbart W."/>
            <person name="Iyer V.N."/>
            <person name="Pollard D.A."/>
            <person name="Sackton T.B."/>
            <person name="Larracuente A.M."/>
            <person name="Singh N.D."/>
            <person name="Abad J.P."/>
            <person name="Abt D.N."/>
            <person name="Adryan B."/>
            <person name="Aguade M."/>
            <person name="Akashi H."/>
            <person name="Anderson W.W."/>
            <person name="Aquadro C.F."/>
            <person name="Ardell D.H."/>
            <person name="Arguello R."/>
            <person name="Artieri C.G."/>
            <person name="Barbash D.A."/>
            <person name="Barker D."/>
            <person name="Barsanti P."/>
            <person name="Batterham P."/>
            <person name="Batzoglou S."/>
            <person name="Begun D."/>
            <person name="Bhutkar A."/>
            <person name="Blanco E."/>
            <person name="Bosak S.A."/>
            <person name="Bradley R.K."/>
            <person name="Brand A.D."/>
            <person name="Brent M.R."/>
            <person name="Brooks A.N."/>
            <person name="Brown R.H."/>
            <person name="Butlin R.K."/>
            <person name="Caggese C."/>
            <person name="Calvi B.R."/>
            <person name="Bernardo de Carvalho A."/>
            <person name="Caspi A."/>
            <person name="Castrezana S."/>
            <person name="Celniker S.E."/>
            <person name="Chang J.L."/>
            <person name="Chapple C."/>
            <person name="Chatterji S."/>
            <person name="Chinwalla A."/>
            <person name="Civetta A."/>
            <person name="Clifton S.W."/>
            <person name="Comeron J.M."/>
            <person name="Costello J.C."/>
            <person name="Coyne J.A."/>
            <person name="Daub J."/>
            <person name="David R.G."/>
            <person name="Delcher A.L."/>
            <person name="Delehaunty K."/>
            <person name="Do C.B."/>
            <person name="Ebling H."/>
            <person name="Edwards K."/>
            <person name="Eickbush T."/>
            <person name="Evans J.D."/>
            <person name="Filipski A."/>
            <person name="Findeiss S."/>
            <person name="Freyhult E."/>
            <person name="Fulton L."/>
            <person name="Fulton R."/>
            <person name="Garcia A.C."/>
            <person name="Gardiner A."/>
            <person name="Garfield D.A."/>
            <person name="Garvin B.E."/>
            <person name="Gibson G."/>
            <person name="Gilbert D."/>
            <person name="Gnerre S."/>
            <person name="Godfrey J."/>
            <person name="Good R."/>
            <person name="Gotea V."/>
            <person name="Gravely B."/>
            <person name="Greenberg A.J."/>
            <person name="Griffiths-Jones S."/>
            <person name="Gross S."/>
            <person name="Guigo R."/>
            <person name="Gustafson E.A."/>
            <person name="Haerty W."/>
            <person name="Hahn M.W."/>
            <person name="Halligan D.L."/>
            <person name="Halpern A.L."/>
            <person name="Halter G.M."/>
            <person name="Han M.V."/>
            <person name="Heger A."/>
            <person name="Hillier L."/>
            <person name="Hinrichs A.S."/>
            <person name="Holmes I."/>
            <person name="Hoskins R.A."/>
            <person name="Hubisz M.J."/>
            <person name="Hultmark D."/>
            <person name="Huntley M.A."/>
            <person name="Jaffe D.B."/>
            <person name="Jagadeeshan S."/>
            <person name="Jeck W.R."/>
            <person name="Johnson J."/>
            <person name="Jones C.D."/>
            <person name="Jordan W.C."/>
            <person name="Karpen G.H."/>
            <person name="Kataoka E."/>
            <person name="Keightley P.D."/>
            <person name="Kheradpour P."/>
            <person name="Kirkness E.F."/>
            <person name="Koerich L.B."/>
            <person name="Kristiansen K."/>
            <person name="Kudrna D."/>
            <person name="Kulathinal R.J."/>
            <person name="Kumar S."/>
            <person name="Kwok R."/>
            <person name="Lander E."/>
            <person name="Langley C.H."/>
            <person name="Lapoint R."/>
            <person name="Lazzaro B.P."/>
            <person name="Lee S.J."/>
            <person name="Levesque L."/>
            <person name="Li R."/>
            <person name="Lin C.F."/>
            <person name="Lin M.F."/>
            <person name="Lindblad-Toh K."/>
            <person name="Llopart A."/>
            <person name="Long M."/>
            <person name="Low L."/>
            <person name="Lozovsky E."/>
            <person name="Lu J."/>
            <person name="Luo M."/>
            <person name="Machado C.A."/>
            <person name="Makalowski W."/>
            <person name="Marzo M."/>
            <person name="Matsuda M."/>
            <person name="Matzkin L."/>
            <person name="McAllister B."/>
            <person name="McBride C.S."/>
            <person name="McKernan B."/>
            <person name="McKernan K."/>
            <person name="Mendez-Lago M."/>
            <person name="Minx P."/>
            <person name="Mollenhauer M.U."/>
            <person name="Montooth K."/>
            <person name="Mount S.M."/>
            <person name="Mu X."/>
            <person name="Myers E."/>
            <person name="Negre B."/>
            <person name="Newfeld S."/>
            <person name="Nielsen R."/>
            <person name="Noor M.A."/>
            <person name="O'Grady P."/>
            <person name="Pachter L."/>
            <person name="Papaceit M."/>
            <person name="Parisi M.J."/>
            <person name="Parisi M."/>
            <person name="Parts L."/>
            <person name="Pedersen J.S."/>
            <person name="Pesole G."/>
            <person name="Phillippy A.M."/>
            <person name="Ponting C.P."/>
            <person name="Pop M."/>
            <person name="Porcelli D."/>
            <person name="Powell J.R."/>
            <person name="Prohaska S."/>
            <person name="Pruitt K."/>
            <person name="Puig M."/>
            <person name="Quesneville H."/>
            <person name="Ram K.R."/>
            <person name="Rand D."/>
            <person name="Rasmussen M.D."/>
            <person name="Reed L.K."/>
            <person name="Reenan R."/>
            <person name="Reily A."/>
            <person name="Remington K.A."/>
            <person name="Rieger T.T."/>
            <person name="Ritchie M.G."/>
            <person name="Robin C."/>
            <person name="Rogers Y.H."/>
            <person name="Rohde C."/>
            <person name="Rozas J."/>
            <person name="Rubenfield M.J."/>
            <person name="Ruiz A."/>
            <person name="Russo S."/>
            <person name="Salzberg S.L."/>
            <person name="Sanchez-Gracia A."/>
            <person name="Saranga D.J."/>
            <person name="Sato H."/>
            <person name="Schaeffer S.W."/>
            <person name="Schatz M.C."/>
            <person name="Schlenke T."/>
            <person name="Schwartz R."/>
            <person name="Segarra C."/>
            <person name="Singh R.S."/>
            <person name="Sirot L."/>
            <person name="Sirota M."/>
            <person name="Sisneros N.B."/>
            <person name="Smith C.D."/>
            <person name="Smith T.F."/>
            <person name="Spieth J."/>
            <person name="Stage D.E."/>
            <person name="Stark A."/>
            <person name="Stephan W."/>
            <person name="Strausberg R.L."/>
            <person name="Strempel S."/>
            <person name="Sturgill D."/>
            <person name="Sutton G."/>
            <person name="Sutton G.G."/>
            <person name="Tao W."/>
            <person name="Teichmann S."/>
            <person name="Tobari Y.N."/>
            <person name="Tomimura Y."/>
            <person name="Tsolas J.M."/>
            <person name="Valente V.L."/>
            <person name="Venter E."/>
            <person name="Venter J.C."/>
            <person name="Vicario S."/>
            <person name="Vieira F.G."/>
            <person name="Vilella A.J."/>
            <person name="Villasante A."/>
            <person name="Walenz B."/>
            <person name="Wang J."/>
            <person name="Wasserman M."/>
            <person name="Watts T."/>
            <person name="Wilson D."/>
            <person name="Wilson R.K."/>
            <person name="Wing R.A."/>
            <person name="Wolfner M.F."/>
            <person name="Wong A."/>
            <person name="Wong G.K."/>
            <person name="Wu C.I."/>
            <person name="Wu G."/>
            <person name="Yamamoto D."/>
            <person name="Yang H.P."/>
            <person name="Yang S.P."/>
            <person name="Yorke J.A."/>
            <person name="Yoshida K."/>
            <person name="Zdobnov E."/>
            <person name="Zhang P."/>
            <person name="Zhang Y."/>
            <person name="Zimin A.V."/>
            <person name="Baldwin J."/>
            <person name="Abdouelleil A."/>
            <person name="Abdulkadir J."/>
            <person name="Abebe A."/>
            <person name="Abera B."/>
            <person name="Abreu J."/>
            <person name="Acer S.C."/>
            <person name="Aftuck L."/>
            <person name="Alexander A."/>
            <person name="An P."/>
            <person name="Anderson E."/>
            <person name="Anderson S."/>
            <person name="Arachi H."/>
            <person name="Azer M."/>
            <person name="Bachantsang P."/>
            <person name="Barry A."/>
            <person name="Bayul T."/>
            <person name="Berlin A."/>
            <person name="Bessette D."/>
            <person name="Bloom T."/>
            <person name="Blye J."/>
            <person name="Boguslavskiy L."/>
            <person name="Bonnet C."/>
            <person name="Boukhgalter B."/>
            <person name="Bourzgui I."/>
            <person name="Brown A."/>
            <person name="Cahill P."/>
            <person name="Channer S."/>
            <person name="Cheshatsang Y."/>
            <person name="Chuda L."/>
            <person name="Citroen M."/>
            <person name="Collymore A."/>
            <person name="Cooke P."/>
            <person name="Costello M."/>
            <person name="D'Aco K."/>
            <person name="Daza R."/>
            <person name="De Haan G."/>
            <person name="DeGray S."/>
            <person name="DeMaso C."/>
            <person name="Dhargay N."/>
            <person name="Dooley K."/>
            <person name="Dooley E."/>
            <person name="Doricent M."/>
            <person name="Dorje P."/>
            <person name="Dorjee K."/>
            <person name="Dupes A."/>
            <person name="Elong R."/>
            <person name="Falk J."/>
            <person name="Farina A."/>
            <person name="Faro S."/>
            <person name="Ferguson D."/>
            <person name="Fisher S."/>
            <person name="Foley C.D."/>
            <person name="Franke A."/>
            <person name="Friedrich D."/>
            <person name="Gadbois L."/>
            <person name="Gearin G."/>
            <person name="Gearin C.R."/>
            <person name="Giannoukos G."/>
            <person name="Goode T."/>
            <person name="Graham J."/>
            <person name="Grandbois E."/>
            <person name="Grewal S."/>
            <person name="Gyaltsen K."/>
            <person name="Hafez N."/>
            <person name="Hagos B."/>
            <person name="Hall J."/>
            <person name="Henson C."/>
            <person name="Hollinger A."/>
            <person name="Honan T."/>
            <person name="Huard M.D."/>
            <person name="Hughes L."/>
            <person name="Hurhula B."/>
            <person name="Husby M.E."/>
            <person name="Kamat A."/>
            <person name="Kanga B."/>
            <person name="Kashin S."/>
            <person name="Khazanovich D."/>
            <person name="Kisner P."/>
            <person name="Lance K."/>
            <person name="Lara M."/>
            <person name="Lee W."/>
            <person name="Lennon N."/>
            <person name="Letendre F."/>
            <person name="LeVine R."/>
            <person name="Lipovsky A."/>
            <person name="Liu X."/>
            <person name="Liu J."/>
            <person name="Liu S."/>
            <person name="Lokyitsang T."/>
            <person name="Lokyitsang Y."/>
            <person name="Lubonja R."/>
            <person name="Lui A."/>
            <person name="MacDonald P."/>
            <person name="Magnisalis V."/>
            <person name="Maru K."/>
            <person name="Matthews C."/>
            <person name="McCusker W."/>
            <person name="McDonough S."/>
            <person name="Mehta T."/>
            <person name="Meldrim J."/>
            <person name="Meneus L."/>
            <person name="Mihai O."/>
            <person name="Mihalev A."/>
            <person name="Mihova T."/>
            <person name="Mittelman R."/>
            <person name="Mlenga V."/>
            <person name="Montmayeur A."/>
            <person name="Mulrain L."/>
            <person name="Navidi A."/>
            <person name="Naylor J."/>
            <person name="Negash T."/>
            <person name="Nguyen T."/>
            <person name="Nguyen N."/>
            <person name="Nicol R."/>
            <person name="Norbu C."/>
            <person name="Norbu N."/>
            <person name="Novod N."/>
            <person name="O'Neill B."/>
            <person name="Osman S."/>
            <person name="Markiewicz E."/>
            <person name="Oyono O.L."/>
            <person name="Patti C."/>
            <person name="Phunkhang P."/>
            <person name="Pierre F."/>
            <person name="Priest M."/>
            <person name="Raghuraman S."/>
            <person name="Rege F."/>
            <person name="Reyes R."/>
            <person name="Rise C."/>
            <person name="Rogov P."/>
            <person name="Ross K."/>
            <person name="Ryan E."/>
            <person name="Settipalli S."/>
            <person name="Shea T."/>
            <person name="Sherpa N."/>
            <person name="Shi L."/>
            <person name="Shih D."/>
            <person name="Sparrow T."/>
            <person name="Spaulding J."/>
            <person name="Stalker J."/>
            <person name="Stange-Thomann N."/>
            <person name="Stavropoulos S."/>
            <person name="Stone C."/>
            <person name="Strader C."/>
            <person name="Tesfaye S."/>
            <person name="Thomson T."/>
            <person name="Thoulutsang Y."/>
            <person name="Thoulutsang D."/>
            <person name="Topham K."/>
            <person name="Topping I."/>
            <person name="Tsamla T."/>
            <person name="Vassiliev H."/>
            <person name="Vo A."/>
            <person name="Wangchuk T."/>
            <person name="Wangdi T."/>
            <person name="Weiand M."/>
            <person name="Wilkinson J."/>
            <person name="Wilson A."/>
            <person name="Yadav S."/>
            <person name="Young G."/>
            <person name="Yu Q."/>
            <person name="Zembek L."/>
            <person name="Zhong D."/>
            <person name="Zimmer A."/>
            <person name="Zwirko Z."/>
            <person name="Jaffe D.B."/>
            <person name="Alvarez P."/>
            <person name="Brockman W."/>
            <person name="Butler J."/>
            <person name="Chin C."/>
            <person name="Gnerre S."/>
            <person name="Grabherr M."/>
            <person name="Kleber M."/>
            <person name="Mauceli E."/>
            <person name="MacCallum I."/>
        </authorList>
    </citation>
    <scope>NUCLEOTIDE SEQUENCE [LARGE SCALE GENOMIC DNA]</scope>
    <source>
        <strain evidence="26">Tucson 15287-2541.00</strain>
    </source>
</reference>
<keyword evidence="9" id="KW-0812">Transmembrane</keyword>
<feature type="signal peptide" evidence="23">
    <location>
        <begin position="1"/>
        <end position="21"/>
    </location>
</feature>
<evidence type="ECO:0000256" key="7">
    <source>
        <dbReference type="ARBA" id="ARBA00022676"/>
    </source>
</evidence>
<evidence type="ECO:0000256" key="2">
    <source>
        <dbReference type="ARBA" id="ARBA00004606"/>
    </source>
</evidence>
<dbReference type="InterPro" id="IPR003378">
    <property type="entry name" value="Fringe-like_glycosylTrfase"/>
</dbReference>
<dbReference type="PANTHER" id="PTHR23033:SF14">
    <property type="entry name" value="GLYCOPROTEIN-N-ACETYLGALACTOSAMINE 3-BETA-GALACTOSYLTRANSFERASE 1-RELATED"/>
    <property type="match status" value="1"/>
</dbReference>
<dbReference type="EMBL" id="CH916366">
    <property type="protein sequence ID" value="EDV97444.1"/>
    <property type="molecule type" value="Genomic_DNA"/>
</dbReference>
<dbReference type="AlphaFoldDB" id="B4IXB2"/>
<evidence type="ECO:0000256" key="12">
    <source>
        <dbReference type="ARBA" id="ARBA00022968"/>
    </source>
</evidence>
<dbReference type="SUPFAM" id="SSF53448">
    <property type="entry name" value="Nucleotide-diphospho-sugar transferases"/>
    <property type="match status" value="1"/>
</dbReference>
<dbReference type="HOGENOM" id="CLU_035857_0_0_1"/>
<dbReference type="KEGG" id="dgr:6558891"/>
<evidence type="ECO:0000256" key="4">
    <source>
        <dbReference type="ARBA" id="ARBA00006462"/>
    </source>
</evidence>
<keyword evidence="7" id="KW-0328">Glycosyltransferase</keyword>
<dbReference type="EC" id="2.4.1.122" evidence="6"/>
<dbReference type="UniPathway" id="UPA00378"/>
<gene>
    <name evidence="25" type="primary">Dgri\GH16869</name>
    <name evidence="25" type="ORF">Dgri_GH16869</name>
</gene>
<dbReference type="STRING" id="7222.B4IXB2"/>
<evidence type="ECO:0000256" key="13">
    <source>
        <dbReference type="ARBA" id="ARBA00022989"/>
    </source>
</evidence>
<evidence type="ECO:0000256" key="8">
    <source>
        <dbReference type="ARBA" id="ARBA00022679"/>
    </source>
</evidence>
<dbReference type="Gene3D" id="3.90.550.50">
    <property type="match status" value="1"/>
</dbReference>
<dbReference type="FunFam" id="3.90.550.50:FF:000017">
    <property type="entry name" value="Glycoprotein-N-acetylgalactosamine 3-beta-galactosyltransferase 1"/>
    <property type="match status" value="1"/>
</dbReference>
<keyword evidence="17" id="KW-0464">Manganese</keyword>
<proteinExistence type="inferred from homology"/>
<evidence type="ECO:0000256" key="18">
    <source>
        <dbReference type="ARBA" id="ARBA00040898"/>
    </source>
</evidence>
<dbReference type="InterPro" id="IPR026050">
    <property type="entry name" value="C1GALT1/C1GALT1_chp1"/>
</dbReference>
<dbReference type="InterPro" id="IPR029044">
    <property type="entry name" value="Nucleotide-diphossugar_trans"/>
</dbReference>
<dbReference type="FunCoup" id="B4IXB2">
    <property type="interactions" value="27"/>
</dbReference>
<evidence type="ECO:0000256" key="17">
    <source>
        <dbReference type="ARBA" id="ARBA00023211"/>
    </source>
</evidence>
<evidence type="ECO:0000256" key="11">
    <source>
        <dbReference type="ARBA" id="ARBA00022741"/>
    </source>
</evidence>
<dbReference type="OMA" id="ISFHYTK"/>
<evidence type="ECO:0000256" key="1">
    <source>
        <dbReference type="ARBA" id="ARBA00001936"/>
    </source>
</evidence>
<evidence type="ECO:0000256" key="6">
    <source>
        <dbReference type="ARBA" id="ARBA00012557"/>
    </source>
</evidence>
<keyword evidence="10" id="KW-0479">Metal-binding</keyword>
<evidence type="ECO:0000256" key="16">
    <source>
        <dbReference type="ARBA" id="ARBA00023180"/>
    </source>
</evidence>
<evidence type="ECO:0000256" key="15">
    <source>
        <dbReference type="ARBA" id="ARBA00023157"/>
    </source>
</evidence>
<organism evidence="26">
    <name type="scientific">Drosophila grimshawi</name>
    <name type="common">Hawaiian fruit fly</name>
    <name type="synonym">Idiomyia grimshawi</name>
    <dbReference type="NCBI Taxonomy" id="7222"/>
    <lineage>
        <taxon>Eukaryota</taxon>
        <taxon>Metazoa</taxon>
        <taxon>Ecdysozoa</taxon>
        <taxon>Arthropoda</taxon>
        <taxon>Hexapoda</taxon>
        <taxon>Insecta</taxon>
        <taxon>Pterygota</taxon>
        <taxon>Neoptera</taxon>
        <taxon>Endopterygota</taxon>
        <taxon>Diptera</taxon>
        <taxon>Brachycera</taxon>
        <taxon>Muscomorpha</taxon>
        <taxon>Ephydroidea</taxon>
        <taxon>Drosophilidae</taxon>
        <taxon>Drosophila</taxon>
        <taxon>Hawaiian Drosophila</taxon>
    </lineage>
</organism>
<evidence type="ECO:0000256" key="23">
    <source>
        <dbReference type="SAM" id="SignalP"/>
    </source>
</evidence>
<comment type="subunit">
    <text evidence="5">Homodimer; disulfide-linked.</text>
</comment>
<dbReference type="PhylomeDB" id="B4IXB2"/>
<evidence type="ECO:0000256" key="22">
    <source>
        <dbReference type="ARBA" id="ARBA00059245"/>
    </source>
</evidence>
<keyword evidence="15" id="KW-1015">Disulfide bond</keyword>
<dbReference type="Proteomes" id="UP000001070">
    <property type="component" value="Unassembled WGS sequence"/>
</dbReference>
<dbReference type="GO" id="GO:0030145">
    <property type="term" value="F:manganese ion binding"/>
    <property type="evidence" value="ECO:0007669"/>
    <property type="project" value="UniProtKB-ARBA"/>
</dbReference>
<dbReference type="GO" id="GO:0016020">
    <property type="term" value="C:membrane"/>
    <property type="evidence" value="ECO:0007669"/>
    <property type="project" value="UniProtKB-SubCell"/>
</dbReference>
<comment type="cofactor">
    <cofactor evidence="1">
        <name>Mn(2+)</name>
        <dbReference type="ChEBI" id="CHEBI:29035"/>
    </cofactor>
</comment>
<dbReference type="GO" id="GO:0000166">
    <property type="term" value="F:nucleotide binding"/>
    <property type="evidence" value="ECO:0007669"/>
    <property type="project" value="UniProtKB-KW"/>
</dbReference>
<evidence type="ECO:0000256" key="3">
    <source>
        <dbReference type="ARBA" id="ARBA00004922"/>
    </source>
</evidence>
<feature type="domain" description="Fringe-like glycosyltransferase" evidence="24">
    <location>
        <begin position="65"/>
        <end position="224"/>
    </location>
</feature>
<comment type="similarity">
    <text evidence="4">Belongs to the glycosyltransferase 31 family. Beta3-Gal-T subfamily.</text>
</comment>
<protein>
    <recommendedName>
        <fullName evidence="18">Glycoprotein-N-acetylgalactosamine 3-beta-galactosyltransferase 1</fullName>
        <ecNumber evidence="6">2.4.1.122</ecNumber>
    </recommendedName>
    <alternativeName>
        <fullName evidence="20">Core 1 O-glycan T-synthase</fullName>
    </alternativeName>
    <alternativeName>
        <fullName evidence="21">Core 1 UDP-galactose:N-acetylgalactosamine-alpha-R beta 1,3-galactosyltransferase 1</fullName>
    </alternativeName>
    <alternativeName>
        <fullName evidence="19">Core 1 beta1,3-galactosyltransferase 1</fullName>
    </alternativeName>
</protein>
<evidence type="ECO:0000256" key="5">
    <source>
        <dbReference type="ARBA" id="ARBA00011748"/>
    </source>
</evidence>
<comment type="subcellular location">
    <subcellularLocation>
        <location evidence="2">Membrane</location>
        <topology evidence="2">Single-pass type II membrane protein</topology>
    </subcellularLocation>
</comment>
<comment type="pathway">
    <text evidence="3">Protein modification; protein glycosylation.</text>
</comment>
<keyword evidence="23" id="KW-0732">Signal</keyword>
<evidence type="ECO:0000256" key="20">
    <source>
        <dbReference type="ARBA" id="ARBA00042009"/>
    </source>
</evidence>
<keyword evidence="8" id="KW-0808">Transferase</keyword>
<comment type="function">
    <text evidence="22">Glycosyltransferase that generates the core 1 O-glycan Gal-beta1-3GalNAc-alpha1-Ser/Thr (T antigen), which is a precursor for many extended O-glycans in glycoproteins.</text>
</comment>
<evidence type="ECO:0000256" key="9">
    <source>
        <dbReference type="ARBA" id="ARBA00022692"/>
    </source>
</evidence>
<dbReference type="PANTHER" id="PTHR23033">
    <property type="entry name" value="BETA1,3-GALACTOSYLTRANSFERASE"/>
    <property type="match status" value="1"/>
</dbReference>
<keyword evidence="11" id="KW-0547">Nucleotide-binding</keyword>
<keyword evidence="13" id="KW-1133">Transmembrane helix</keyword>
<dbReference type="InParanoid" id="B4IXB2"/>
<feature type="chain" id="PRO_5002811157" description="Glycoprotein-N-acetylgalactosamine 3-beta-galactosyltransferase 1" evidence="23">
    <location>
        <begin position="22"/>
        <end position="334"/>
    </location>
</feature>
<dbReference type="SMR" id="B4IXB2"/>
<keyword evidence="26" id="KW-1185">Reference proteome</keyword>
<dbReference type="GO" id="GO:0016263">
    <property type="term" value="F:glycoprotein-N-acetylgalactosamine 3-beta-galactosyltransferase activity"/>
    <property type="evidence" value="ECO:0007669"/>
    <property type="project" value="UniProtKB-EC"/>
</dbReference>
<keyword evidence="16" id="KW-0325">Glycoprotein</keyword>
<evidence type="ECO:0000256" key="19">
    <source>
        <dbReference type="ARBA" id="ARBA00041226"/>
    </source>
</evidence>
<dbReference type="eggNOG" id="KOG2246">
    <property type="taxonomic scope" value="Eukaryota"/>
</dbReference>
<keyword evidence="14" id="KW-0472">Membrane</keyword>
<evidence type="ECO:0000259" key="24">
    <source>
        <dbReference type="Pfam" id="PF02434"/>
    </source>
</evidence>
<evidence type="ECO:0000313" key="25">
    <source>
        <dbReference type="EMBL" id="EDV97444.1"/>
    </source>
</evidence>
<name>B4IXB2_DROGR</name>
<dbReference type="OrthoDB" id="414175at2759"/>
<evidence type="ECO:0000256" key="10">
    <source>
        <dbReference type="ARBA" id="ARBA00022723"/>
    </source>
</evidence>
<evidence type="ECO:0000313" key="26">
    <source>
        <dbReference type="Proteomes" id="UP000001070"/>
    </source>
</evidence>